<dbReference type="SUPFAM" id="SSF53597">
    <property type="entry name" value="Dihydrofolate reductase-like"/>
    <property type="match status" value="1"/>
</dbReference>
<evidence type="ECO:0000256" key="1">
    <source>
        <dbReference type="ARBA" id="ARBA00005104"/>
    </source>
</evidence>
<feature type="domain" description="Bacterial bifunctional deaminase-reductase C-terminal" evidence="4">
    <location>
        <begin position="27"/>
        <end position="190"/>
    </location>
</feature>
<proteinExistence type="predicted"/>
<dbReference type="GO" id="GO:0009231">
    <property type="term" value="P:riboflavin biosynthetic process"/>
    <property type="evidence" value="ECO:0007669"/>
    <property type="project" value="InterPro"/>
</dbReference>
<reference evidence="5 6" key="1">
    <citation type="submission" date="2017-04" db="EMBL/GenBank/DDBJ databases">
        <authorList>
            <person name="Afonso C.L."/>
            <person name="Miller P.J."/>
            <person name="Scott M.A."/>
            <person name="Spackman E."/>
            <person name="Goraichik I."/>
            <person name="Dimitrov K.M."/>
            <person name="Suarez D.L."/>
            <person name="Swayne D.E."/>
        </authorList>
    </citation>
    <scope>NUCLEOTIDE SEQUENCE [LARGE SCALE GENOMIC DNA]</scope>
    <source>
        <strain evidence="5 6">USBA 355</strain>
    </source>
</reference>
<keyword evidence="6" id="KW-1185">Reference proteome</keyword>
<accession>A0A1Y6BN04</accession>
<dbReference type="EMBL" id="FWZX01000005">
    <property type="protein sequence ID" value="SMF11952.1"/>
    <property type="molecule type" value="Genomic_DNA"/>
</dbReference>
<dbReference type="AlphaFoldDB" id="A0A1Y6BN04"/>
<dbReference type="PANTHER" id="PTHR38011:SF7">
    <property type="entry name" value="2,5-DIAMINO-6-RIBOSYLAMINO-4(3H)-PYRIMIDINONE 5'-PHOSPHATE REDUCTASE"/>
    <property type="match status" value="1"/>
</dbReference>
<keyword evidence="3" id="KW-0560">Oxidoreductase</keyword>
<dbReference type="Proteomes" id="UP000192917">
    <property type="component" value="Unassembled WGS sequence"/>
</dbReference>
<dbReference type="GO" id="GO:0008703">
    <property type="term" value="F:5-amino-6-(5-phosphoribosylamino)uracil reductase activity"/>
    <property type="evidence" value="ECO:0007669"/>
    <property type="project" value="InterPro"/>
</dbReference>
<dbReference type="Pfam" id="PF01872">
    <property type="entry name" value="RibD_C"/>
    <property type="match status" value="1"/>
</dbReference>
<sequence length="227" mass="23858">MTDLLPPADEGLYEPLLRPAWRLGHLGQSLDGFIGTAGGRGDVINGAENLDHLHRLRALADAVVVGAGTVAADDPQLTVRRVPGRNPVRVVIDPRGALEPGHRLFQDGAAPTLQASLAPGRAPGLAERLTVAEREGTLSLADLVEQLAARGLARIFVEGGGVTVSRFLAAGQLDRLQLCVAPLLLGGGKRGLGLPPAGRMAEAWRAPCRCWRMGPDVLFDFDLAAQG</sequence>
<comment type="pathway">
    <text evidence="1">Cofactor biosynthesis; riboflavin biosynthesis.</text>
</comment>
<evidence type="ECO:0000256" key="2">
    <source>
        <dbReference type="ARBA" id="ARBA00022857"/>
    </source>
</evidence>
<dbReference type="PANTHER" id="PTHR38011">
    <property type="entry name" value="DIHYDROFOLATE REDUCTASE FAMILY PROTEIN (AFU_ORTHOLOGUE AFUA_8G06820)"/>
    <property type="match status" value="1"/>
</dbReference>
<dbReference type="STRING" id="560819.SAMN05428998_10549"/>
<evidence type="ECO:0000313" key="5">
    <source>
        <dbReference type="EMBL" id="SMF11952.1"/>
    </source>
</evidence>
<name>A0A1Y6BN04_9PROT</name>
<evidence type="ECO:0000256" key="3">
    <source>
        <dbReference type="ARBA" id="ARBA00023002"/>
    </source>
</evidence>
<evidence type="ECO:0000259" key="4">
    <source>
        <dbReference type="Pfam" id="PF01872"/>
    </source>
</evidence>
<dbReference type="InterPro" id="IPR024072">
    <property type="entry name" value="DHFR-like_dom_sf"/>
</dbReference>
<gene>
    <name evidence="5" type="ORF">SAMN05428998_10549</name>
</gene>
<evidence type="ECO:0000313" key="6">
    <source>
        <dbReference type="Proteomes" id="UP000192917"/>
    </source>
</evidence>
<keyword evidence="2" id="KW-0521">NADP</keyword>
<dbReference type="Gene3D" id="3.40.430.10">
    <property type="entry name" value="Dihydrofolate Reductase, subunit A"/>
    <property type="match status" value="1"/>
</dbReference>
<organism evidence="5 6">
    <name type="scientific">Tistlia consotensis USBA 355</name>
    <dbReference type="NCBI Taxonomy" id="560819"/>
    <lineage>
        <taxon>Bacteria</taxon>
        <taxon>Pseudomonadati</taxon>
        <taxon>Pseudomonadota</taxon>
        <taxon>Alphaproteobacteria</taxon>
        <taxon>Rhodospirillales</taxon>
        <taxon>Rhodovibrionaceae</taxon>
        <taxon>Tistlia</taxon>
    </lineage>
</organism>
<dbReference type="RefSeq" id="WP_085122070.1">
    <property type="nucleotide sequence ID" value="NZ_FWZX01000005.1"/>
</dbReference>
<protein>
    <submittedName>
        <fullName evidence="5">Riboflavin-specific deaminase C-terminal domain-containing protein</fullName>
    </submittedName>
</protein>
<dbReference type="InterPro" id="IPR002734">
    <property type="entry name" value="RibDG_C"/>
</dbReference>
<dbReference type="InterPro" id="IPR050765">
    <property type="entry name" value="Riboflavin_Biosynth_HTPR"/>
</dbReference>